<comment type="caution">
    <text evidence="7">The sequence shown here is derived from an EMBL/GenBank/DDBJ whole genome shotgun (WGS) entry which is preliminary data.</text>
</comment>
<accession>A0ABS5RU42</accession>
<feature type="domain" description="NodB homology" evidence="6">
    <location>
        <begin position="35"/>
        <end position="225"/>
    </location>
</feature>
<evidence type="ECO:0000256" key="5">
    <source>
        <dbReference type="SAM" id="SignalP"/>
    </source>
</evidence>
<dbReference type="InterPro" id="IPR050248">
    <property type="entry name" value="Polysacc_deacetylase_ArnD"/>
</dbReference>
<evidence type="ECO:0000313" key="8">
    <source>
        <dbReference type="Proteomes" id="UP001297272"/>
    </source>
</evidence>
<name>A0ABS5RU42_9HYPH</name>
<dbReference type="RefSeq" id="WP_213983408.1">
    <property type="nucleotide sequence ID" value="NZ_JAFMNX010000001.1"/>
</dbReference>
<dbReference type="EMBL" id="JAFMNX010000001">
    <property type="protein sequence ID" value="MBS9719806.1"/>
    <property type="molecule type" value="Genomic_DNA"/>
</dbReference>
<evidence type="ECO:0000259" key="6">
    <source>
        <dbReference type="PROSITE" id="PS51677"/>
    </source>
</evidence>
<dbReference type="PROSITE" id="PS51677">
    <property type="entry name" value="NODB"/>
    <property type="match status" value="1"/>
</dbReference>
<dbReference type="InterPro" id="IPR002509">
    <property type="entry name" value="NODB_dom"/>
</dbReference>
<sequence length="244" mass="24885">MRFSLSAFAVLISLSAASAEPLVEPSLHLPHSGHLRVAVTLDACGGKTDARILDTLVANHIPATIFATGRWLKHNGAALAVLKAHPDLFEIEDHGANHIPAVDHASTIYGLKAAGSPAAVEAEVQGGADALIAAGVPHPHWFRGATAKYSRGAISEVHALGLKVAGYSLNGDGGSLLGAKQAQKVIAAAKDGDVIIAHINQPTHQAGSGVAAGLLALKARGAEFVKLDGLKSDETGQPAAQAAF</sequence>
<comment type="function">
    <text evidence="1">Is involved in generating a small heat-stable compound (Nod), an acylated oligomer of N-acetylglucosamine, that stimulates mitosis in various plant protoplasts.</text>
</comment>
<keyword evidence="8" id="KW-1185">Reference proteome</keyword>
<dbReference type="Proteomes" id="UP001297272">
    <property type="component" value="Unassembled WGS sequence"/>
</dbReference>
<dbReference type="PANTHER" id="PTHR10587">
    <property type="entry name" value="GLYCOSYL TRANSFERASE-RELATED"/>
    <property type="match status" value="1"/>
</dbReference>
<feature type="chain" id="PRO_5045246179" description="Chitooligosaccharide deacetylase" evidence="5">
    <location>
        <begin position="20"/>
        <end position="244"/>
    </location>
</feature>
<evidence type="ECO:0000313" key="7">
    <source>
        <dbReference type="EMBL" id="MBS9719806.1"/>
    </source>
</evidence>
<dbReference type="PANTHER" id="PTHR10587:SF134">
    <property type="entry name" value="SECRETED PROTEIN"/>
    <property type="match status" value="1"/>
</dbReference>
<dbReference type="Pfam" id="PF01522">
    <property type="entry name" value="Polysacc_deac_1"/>
    <property type="match status" value="1"/>
</dbReference>
<dbReference type="InterPro" id="IPR011330">
    <property type="entry name" value="Glyco_hydro/deAcase_b/a-brl"/>
</dbReference>
<dbReference type="Gene3D" id="3.20.20.370">
    <property type="entry name" value="Glycoside hydrolase/deacetylase"/>
    <property type="match status" value="1"/>
</dbReference>
<keyword evidence="5" id="KW-0732">Signal</keyword>
<evidence type="ECO:0000256" key="1">
    <source>
        <dbReference type="ARBA" id="ARBA00003236"/>
    </source>
</evidence>
<evidence type="ECO:0000256" key="3">
    <source>
        <dbReference type="ARBA" id="ARBA00020071"/>
    </source>
</evidence>
<reference evidence="7 8" key="1">
    <citation type="submission" date="2021-03" db="EMBL/GenBank/DDBJ databases">
        <title>Tianweitania aestuarii sp. nov., isolated from a tidal flat.</title>
        <authorList>
            <person name="Park S."/>
            <person name="Yoon J.-H."/>
        </authorList>
    </citation>
    <scope>NUCLEOTIDE SEQUENCE [LARGE SCALE GENOMIC DNA]</scope>
    <source>
        <strain evidence="7 8">BSSL-BM11</strain>
    </source>
</reference>
<dbReference type="SUPFAM" id="SSF88713">
    <property type="entry name" value="Glycoside hydrolase/deacetylase"/>
    <property type="match status" value="1"/>
</dbReference>
<evidence type="ECO:0000256" key="2">
    <source>
        <dbReference type="ARBA" id="ARBA00010973"/>
    </source>
</evidence>
<protein>
    <recommendedName>
        <fullName evidence="3">Chitooligosaccharide deacetylase</fullName>
    </recommendedName>
    <alternativeName>
        <fullName evidence="4">Nodulation protein B</fullName>
    </alternativeName>
</protein>
<evidence type="ECO:0000256" key="4">
    <source>
        <dbReference type="ARBA" id="ARBA00032976"/>
    </source>
</evidence>
<gene>
    <name evidence="7" type="ORF">JYU29_03785</name>
</gene>
<comment type="similarity">
    <text evidence="2">Belongs to the polysaccharide deacetylase family.</text>
</comment>
<proteinExistence type="inferred from homology"/>
<feature type="signal peptide" evidence="5">
    <location>
        <begin position="1"/>
        <end position="19"/>
    </location>
</feature>
<organism evidence="7 8">
    <name type="scientific">Tianweitania aestuarii</name>
    <dbReference type="NCBI Taxonomy" id="2814886"/>
    <lineage>
        <taxon>Bacteria</taxon>
        <taxon>Pseudomonadati</taxon>
        <taxon>Pseudomonadota</taxon>
        <taxon>Alphaproteobacteria</taxon>
        <taxon>Hyphomicrobiales</taxon>
        <taxon>Phyllobacteriaceae</taxon>
        <taxon>Tianweitania</taxon>
    </lineage>
</organism>